<reference evidence="1 2" key="1">
    <citation type="submission" date="2020-08" db="EMBL/GenBank/DDBJ databases">
        <title>Hymenobacter sp.</title>
        <authorList>
            <person name="Kim M.K."/>
        </authorList>
    </citation>
    <scope>NUCLEOTIDE SEQUENCE [LARGE SCALE GENOMIC DNA]</scope>
    <source>
        <strain evidence="1 2">BT507</strain>
    </source>
</reference>
<gene>
    <name evidence="1" type="ORF">H8B15_19440</name>
</gene>
<name>A0ABR7MPU0_9BACT</name>
<evidence type="ECO:0000313" key="2">
    <source>
        <dbReference type="Proteomes" id="UP000622017"/>
    </source>
</evidence>
<dbReference type="InterPro" id="IPR009078">
    <property type="entry name" value="Ferritin-like_SF"/>
</dbReference>
<sequence>MNLFNIISEIEKADPEILDKLNSRRDVFAALGNMSKKAALAAAPIALGSVFNKAVGQQTLNSANAVLNYALLLEYLEEDFYKQALAKTGLIPSGAATAAIQQIMKHETAHVNLLKGALSSNANPKPKSFDFGPAFDNYANFLAYAQSLEDGGVRAYKGQAGVIKSAGNPNDVLTVALQIHSVEARHAAHIRSMRKANGTANNAPWITNAEANNAVAAIYGPGNPTTTFPSEENFMQAGIDLTSLDSSYTRALASEAFDEALDDTSVRTVVGPFIKN</sequence>
<dbReference type="Pfam" id="PF13668">
    <property type="entry name" value="Ferritin_2"/>
    <property type="match status" value="1"/>
</dbReference>
<organism evidence="1 2">
    <name type="scientific">Hymenobacter citatus</name>
    <dbReference type="NCBI Taxonomy" id="2763506"/>
    <lineage>
        <taxon>Bacteria</taxon>
        <taxon>Pseudomonadati</taxon>
        <taxon>Bacteroidota</taxon>
        <taxon>Cytophagia</taxon>
        <taxon>Cytophagales</taxon>
        <taxon>Hymenobacteraceae</taxon>
        <taxon>Hymenobacter</taxon>
    </lineage>
</organism>
<evidence type="ECO:0000313" key="1">
    <source>
        <dbReference type="EMBL" id="MBC6613106.1"/>
    </source>
</evidence>
<comment type="caution">
    <text evidence="1">The sequence shown here is derived from an EMBL/GenBank/DDBJ whole genome shotgun (WGS) entry which is preliminary data.</text>
</comment>
<protein>
    <submittedName>
        <fullName evidence="1">Ferritin-like domain-containing protein</fullName>
    </submittedName>
</protein>
<keyword evidence="2" id="KW-1185">Reference proteome</keyword>
<dbReference type="RefSeq" id="WP_187321319.1">
    <property type="nucleotide sequence ID" value="NZ_JACSCY010000022.1"/>
</dbReference>
<dbReference type="Proteomes" id="UP000622017">
    <property type="component" value="Unassembled WGS sequence"/>
</dbReference>
<dbReference type="EMBL" id="JACSCY010000022">
    <property type="protein sequence ID" value="MBC6613106.1"/>
    <property type="molecule type" value="Genomic_DNA"/>
</dbReference>
<proteinExistence type="predicted"/>
<accession>A0ABR7MPU0</accession>
<dbReference type="SUPFAM" id="SSF47240">
    <property type="entry name" value="Ferritin-like"/>
    <property type="match status" value="1"/>
</dbReference>